<sequence>MAGSCQHAFSHSGEYLAVYENGTLKIWETASNRLKQEFVPREHLASPNCVVTWLVVGTSSTSVAKKRKRRSNASMVEDATKEIVAMGLSNGNVTLYDLSTASITATLFNNRKSSITAITWSPEAGLFSADADQHITQWSVSDKSIKQEWKSGKDKVTSLCVLPGGESLLAGEKIIKWWDIESKKLKGTFSGLRSQVNNLSVAKISNELSYLVSSSNGDNYLSVWPLNQAKKDISPVATLTLSDEVLNYSIKCTKDGQIFVLSTTRSGNAQLFKYQANGVSCKPVHPILNVIIATDSEQKAKQIPILTTCFLDETAMTLAYGSFIALTIEKVVPDFSDKSQCLIRQESKKSKNEQKEAMTKVKTLGETGAQYLGPGDQEQVPLKRKPDAGSQLPLQTRLDNLSLDSESTVPGKVTSKSDNMAKLLIQALHSNDKNLLDSVLFVKSESIIKNTVAKLPTQAIIPLVKELTKMLEGKTYACRFAIAWMKEVCFTHTTTIISHPQIKEAIDPVLNIIDAKLFFFPELMRLEGKVNLLTGQIAKNAEREDLVDTQECLLVYEDQDSSDEDPM</sequence>
<comment type="similarity">
    <text evidence="3">Belongs to the UTP5 family.</text>
</comment>
<protein>
    <recommendedName>
        <fullName evidence="5">Small-subunit processome Utp12 domain-containing protein</fullName>
    </recommendedName>
</protein>
<keyword evidence="2" id="KW-0539">Nucleus</keyword>
<dbReference type="InterPro" id="IPR007148">
    <property type="entry name" value="SSU_processome_Utp12"/>
</dbReference>
<dbReference type="Pfam" id="PF04003">
    <property type="entry name" value="Utp12"/>
    <property type="match status" value="1"/>
</dbReference>
<evidence type="ECO:0000313" key="6">
    <source>
        <dbReference type="EMBL" id="KAL3406765.1"/>
    </source>
</evidence>
<dbReference type="InterPro" id="IPR015943">
    <property type="entry name" value="WD40/YVTN_repeat-like_dom_sf"/>
</dbReference>
<comment type="subcellular location">
    <subcellularLocation>
        <location evidence="1">Nucleus</location>
    </subcellularLocation>
</comment>
<dbReference type="InterPro" id="IPR036322">
    <property type="entry name" value="WD40_repeat_dom_sf"/>
</dbReference>
<comment type="caution">
    <text evidence="6">The sequence shown here is derived from an EMBL/GenBank/DDBJ whole genome shotgun (WGS) entry which is preliminary data.</text>
</comment>
<organism evidence="6 7">
    <name type="scientific">Trichogramma kaykai</name>
    <dbReference type="NCBI Taxonomy" id="54128"/>
    <lineage>
        <taxon>Eukaryota</taxon>
        <taxon>Metazoa</taxon>
        <taxon>Ecdysozoa</taxon>
        <taxon>Arthropoda</taxon>
        <taxon>Hexapoda</taxon>
        <taxon>Insecta</taxon>
        <taxon>Pterygota</taxon>
        <taxon>Neoptera</taxon>
        <taxon>Endopterygota</taxon>
        <taxon>Hymenoptera</taxon>
        <taxon>Apocrita</taxon>
        <taxon>Proctotrupomorpha</taxon>
        <taxon>Chalcidoidea</taxon>
        <taxon>Trichogrammatidae</taxon>
        <taxon>Trichogramma</taxon>
    </lineage>
</organism>
<accession>A0ABD2XNI7</accession>
<feature type="region of interest" description="Disordered" evidence="4">
    <location>
        <begin position="368"/>
        <end position="390"/>
    </location>
</feature>
<proteinExistence type="inferred from homology"/>
<feature type="domain" description="Small-subunit processome Utp12" evidence="5">
    <location>
        <begin position="431"/>
        <end position="533"/>
    </location>
</feature>
<dbReference type="InterPro" id="IPR001680">
    <property type="entry name" value="WD40_rpt"/>
</dbReference>
<evidence type="ECO:0000256" key="3">
    <source>
        <dbReference type="ARBA" id="ARBA00038335"/>
    </source>
</evidence>
<dbReference type="Gene3D" id="2.130.10.10">
    <property type="entry name" value="YVTN repeat-like/Quinoprotein amine dehydrogenase"/>
    <property type="match status" value="1"/>
</dbReference>
<evidence type="ECO:0000313" key="7">
    <source>
        <dbReference type="Proteomes" id="UP001627154"/>
    </source>
</evidence>
<keyword evidence="7" id="KW-1185">Reference proteome</keyword>
<dbReference type="PANTHER" id="PTHR44267">
    <property type="entry name" value="WD REPEAT-CONTAINING PROTEIN 43"/>
    <property type="match status" value="1"/>
</dbReference>
<name>A0ABD2XNI7_9HYME</name>
<gene>
    <name evidence="6" type="ORF">TKK_000904</name>
</gene>
<dbReference type="GO" id="GO:0005634">
    <property type="term" value="C:nucleus"/>
    <property type="evidence" value="ECO:0007669"/>
    <property type="project" value="UniProtKB-SubCell"/>
</dbReference>
<dbReference type="InterPro" id="IPR052414">
    <property type="entry name" value="U3_snoRNA-assoc_WDR"/>
</dbReference>
<evidence type="ECO:0000256" key="2">
    <source>
        <dbReference type="ARBA" id="ARBA00023242"/>
    </source>
</evidence>
<dbReference type="AlphaFoldDB" id="A0ABD2XNI7"/>
<reference evidence="6 7" key="1">
    <citation type="journal article" date="2024" name="bioRxiv">
        <title>A reference genome for Trichogramma kaykai: A tiny desert-dwelling parasitoid wasp with competing sex-ratio distorters.</title>
        <authorList>
            <person name="Culotta J."/>
            <person name="Lindsey A.R."/>
        </authorList>
    </citation>
    <scope>NUCLEOTIDE SEQUENCE [LARGE SCALE GENOMIC DNA]</scope>
    <source>
        <strain evidence="6 7">KSX58</strain>
    </source>
</reference>
<evidence type="ECO:0000259" key="5">
    <source>
        <dbReference type="Pfam" id="PF04003"/>
    </source>
</evidence>
<dbReference type="PANTHER" id="PTHR44267:SF1">
    <property type="entry name" value="WD REPEAT-CONTAINING PROTEIN 43"/>
    <property type="match status" value="1"/>
</dbReference>
<dbReference type="SUPFAM" id="SSF50978">
    <property type="entry name" value="WD40 repeat-like"/>
    <property type="match status" value="1"/>
</dbReference>
<dbReference type="Proteomes" id="UP001627154">
    <property type="component" value="Unassembled WGS sequence"/>
</dbReference>
<evidence type="ECO:0000256" key="1">
    <source>
        <dbReference type="ARBA" id="ARBA00004123"/>
    </source>
</evidence>
<dbReference type="SMART" id="SM00320">
    <property type="entry name" value="WD40"/>
    <property type="match status" value="3"/>
</dbReference>
<evidence type="ECO:0000256" key="4">
    <source>
        <dbReference type="SAM" id="MobiDB-lite"/>
    </source>
</evidence>
<dbReference type="EMBL" id="JBJJXI010000018">
    <property type="protein sequence ID" value="KAL3406765.1"/>
    <property type="molecule type" value="Genomic_DNA"/>
</dbReference>